<evidence type="ECO:0000256" key="1">
    <source>
        <dbReference type="SAM" id="SignalP"/>
    </source>
</evidence>
<dbReference type="AlphaFoldDB" id="A0A8C8S8Q4"/>
<proteinExistence type="predicted"/>
<name>A0A8C8S8Q4_9SAUR</name>
<protein>
    <submittedName>
        <fullName evidence="2">Uncharacterized protein</fullName>
    </submittedName>
</protein>
<keyword evidence="3" id="KW-1185">Reference proteome</keyword>
<reference evidence="2" key="1">
    <citation type="submission" date="2025-08" db="UniProtKB">
        <authorList>
            <consortium name="Ensembl"/>
        </authorList>
    </citation>
    <scope>IDENTIFICATION</scope>
</reference>
<dbReference type="Ensembl" id="ENSPCET00000016448.1">
    <property type="protein sequence ID" value="ENSPCEP00000015889.1"/>
    <property type="gene ID" value="ENSPCEG00000012525.1"/>
</dbReference>
<feature type="signal peptide" evidence="1">
    <location>
        <begin position="1"/>
        <end position="19"/>
    </location>
</feature>
<evidence type="ECO:0000313" key="2">
    <source>
        <dbReference type="Ensembl" id="ENSPCEP00000015889.1"/>
    </source>
</evidence>
<sequence length="99" mass="10624">MKVLRIWCILFSWAWLVSSQGTAAPGAMLRIALGTIEPVSDAMTESDILQKLAAAANEKRPGVKPIKGAEASAQGQKQINLESLISEIFMESGRPVTQA</sequence>
<feature type="chain" id="PRO_5034378542" evidence="1">
    <location>
        <begin position="20"/>
        <end position="99"/>
    </location>
</feature>
<reference evidence="2" key="2">
    <citation type="submission" date="2025-09" db="UniProtKB">
        <authorList>
            <consortium name="Ensembl"/>
        </authorList>
    </citation>
    <scope>IDENTIFICATION</scope>
</reference>
<dbReference type="Proteomes" id="UP000694393">
    <property type="component" value="Unplaced"/>
</dbReference>
<organism evidence="2 3">
    <name type="scientific">Pelusios castaneus</name>
    <name type="common">West African mud turtle</name>
    <dbReference type="NCBI Taxonomy" id="367368"/>
    <lineage>
        <taxon>Eukaryota</taxon>
        <taxon>Metazoa</taxon>
        <taxon>Chordata</taxon>
        <taxon>Craniata</taxon>
        <taxon>Vertebrata</taxon>
        <taxon>Euteleostomi</taxon>
        <taxon>Archelosauria</taxon>
        <taxon>Testudinata</taxon>
        <taxon>Testudines</taxon>
        <taxon>Pleurodira</taxon>
        <taxon>Pelomedusidae</taxon>
        <taxon>Pelusios</taxon>
    </lineage>
</organism>
<accession>A0A8C8S8Q4</accession>
<keyword evidence="1" id="KW-0732">Signal</keyword>
<evidence type="ECO:0000313" key="3">
    <source>
        <dbReference type="Proteomes" id="UP000694393"/>
    </source>
</evidence>